<feature type="compositionally biased region" description="Basic and acidic residues" evidence="1">
    <location>
        <begin position="298"/>
        <end position="317"/>
    </location>
</feature>
<name>A0AAD3NFW1_LATJO</name>
<feature type="compositionally biased region" description="Basic and acidic residues" evidence="1">
    <location>
        <begin position="476"/>
        <end position="490"/>
    </location>
</feature>
<proteinExistence type="predicted"/>
<accession>A0AAD3NFW1</accession>
<reference evidence="2" key="1">
    <citation type="submission" date="2022-08" db="EMBL/GenBank/DDBJ databases">
        <title>Genome sequencing of akame (Lates japonicus).</title>
        <authorList>
            <person name="Hashiguchi Y."/>
            <person name="Takahashi H."/>
        </authorList>
    </citation>
    <scope>NUCLEOTIDE SEQUENCE</scope>
    <source>
        <strain evidence="2">Kochi</strain>
    </source>
</reference>
<feature type="compositionally biased region" description="Pro residues" evidence="1">
    <location>
        <begin position="60"/>
        <end position="71"/>
    </location>
</feature>
<feature type="compositionally biased region" description="Pro residues" evidence="1">
    <location>
        <begin position="18"/>
        <end position="35"/>
    </location>
</feature>
<keyword evidence="3" id="KW-1185">Reference proteome</keyword>
<feature type="region of interest" description="Disordered" evidence="1">
    <location>
        <begin position="1"/>
        <end position="95"/>
    </location>
</feature>
<gene>
    <name evidence="2" type="ORF">AKAME5_002253500</name>
</gene>
<dbReference type="Proteomes" id="UP001279410">
    <property type="component" value="Unassembled WGS sequence"/>
</dbReference>
<evidence type="ECO:0000313" key="2">
    <source>
        <dbReference type="EMBL" id="GLD71214.1"/>
    </source>
</evidence>
<dbReference type="AlphaFoldDB" id="A0AAD3NFW1"/>
<comment type="caution">
    <text evidence="2">The sequence shown here is derived from an EMBL/GenBank/DDBJ whole genome shotgun (WGS) entry which is preliminary data.</text>
</comment>
<dbReference type="EMBL" id="BRZM01000544">
    <property type="protein sequence ID" value="GLD71214.1"/>
    <property type="molecule type" value="Genomic_DNA"/>
</dbReference>
<feature type="region of interest" description="Disordered" evidence="1">
    <location>
        <begin position="285"/>
        <end position="545"/>
    </location>
</feature>
<evidence type="ECO:0000256" key="1">
    <source>
        <dbReference type="SAM" id="MobiDB-lite"/>
    </source>
</evidence>
<evidence type="ECO:0000313" key="3">
    <source>
        <dbReference type="Proteomes" id="UP001279410"/>
    </source>
</evidence>
<protein>
    <submittedName>
        <fullName evidence="2">Tripartite motif-containing protein 65-like protein</fullName>
    </submittedName>
</protein>
<organism evidence="2 3">
    <name type="scientific">Lates japonicus</name>
    <name type="common">Japanese lates</name>
    <dbReference type="NCBI Taxonomy" id="270547"/>
    <lineage>
        <taxon>Eukaryota</taxon>
        <taxon>Metazoa</taxon>
        <taxon>Chordata</taxon>
        <taxon>Craniata</taxon>
        <taxon>Vertebrata</taxon>
        <taxon>Euteleostomi</taxon>
        <taxon>Actinopterygii</taxon>
        <taxon>Neopterygii</taxon>
        <taxon>Teleostei</taxon>
        <taxon>Neoteleostei</taxon>
        <taxon>Acanthomorphata</taxon>
        <taxon>Carangaria</taxon>
        <taxon>Carangaria incertae sedis</taxon>
        <taxon>Centropomidae</taxon>
        <taxon>Lates</taxon>
    </lineage>
</organism>
<sequence length="545" mass="58739">MWAHQAPGPPRHETPTASPSPPSPAHSLPPPPANPSPGLGYHQAGPRLAPSQGILNPRARPQPPISHPPGDPAHHEPVYPHLSTPSGHTLNAAPPRPRAWYSKRLALGTPKDFMPLVLPRKVPCPWYSQKGFVPWYSQEGFVPLVLPGRFRAPGTLRKVPCPWYSQKGSVPLVFSIRFRALSEVLYRRTGSRLGPCLCRGVKLGLPSPLRRCWTLSFLSPSLGKGSAGPTPGRGALFGLRKDRGFGCAHARGRGALFGLVPRHLPLTGAVLDFFFFLHSPSPGAPGTLGAGSPQTCGARKERGDHHPAAPQPFHERLCSPTEAGYPGPTEDPRRYGIVTARRDSDLEAFSHNPTDGHLRYRLTGVPPQSNSPPATVPRAGHARQGRALDARSESPLGARLPASPDSSRIPLVRTSSKSAARRQPRRPAGGPRERVPAGAVAGEIREKGPARVQSRRRRPPYPVPSTGPPSTRRRTPPRENPRPATREAPRTRAPRGGPRTALPAAERGGRRGDCSPSRGSSPATLRTPARPTQPLEPILIPKLRI</sequence>
<feature type="compositionally biased region" description="Basic and acidic residues" evidence="1">
    <location>
        <begin position="330"/>
        <end position="345"/>
    </location>
</feature>